<evidence type="ECO:0000313" key="3">
    <source>
        <dbReference type="Proteomes" id="UP000789595"/>
    </source>
</evidence>
<keyword evidence="1" id="KW-0812">Transmembrane</keyword>
<dbReference type="AlphaFoldDB" id="A0A8J2T1V2"/>
<feature type="transmembrane region" description="Helical" evidence="1">
    <location>
        <begin position="130"/>
        <end position="149"/>
    </location>
</feature>
<gene>
    <name evidence="2" type="ORF">PECAL_6P04140</name>
</gene>
<keyword evidence="3" id="KW-1185">Reference proteome</keyword>
<keyword evidence="1" id="KW-0472">Membrane</keyword>
<sequence length="202" mass="22272">MCAGPRRCPFSRRRLGGERFGADHRTQPRPLCDGHMIHTAGARTMLAARNLVPVGVNHGRNTCKGIVGVVVRCRRRFVLRAAPDPVAARRRAVTVLVSHLHVDEPAPAALVGVKFFFSLCGRTFVRPVALLWRHVFFIVIYLVAAARYARAHVCNTAVLAQESRGGALRAGAAQRREQSSLDRLPENPKASEPRCNACYLPH</sequence>
<evidence type="ECO:0000256" key="1">
    <source>
        <dbReference type="SAM" id="Phobius"/>
    </source>
</evidence>
<keyword evidence="1" id="KW-1133">Transmembrane helix</keyword>
<name>A0A8J2T1V2_9STRA</name>
<evidence type="ECO:0000313" key="2">
    <source>
        <dbReference type="EMBL" id="CAH0378817.1"/>
    </source>
</evidence>
<organism evidence="2 3">
    <name type="scientific">Pelagomonas calceolata</name>
    <dbReference type="NCBI Taxonomy" id="35677"/>
    <lineage>
        <taxon>Eukaryota</taxon>
        <taxon>Sar</taxon>
        <taxon>Stramenopiles</taxon>
        <taxon>Ochrophyta</taxon>
        <taxon>Pelagophyceae</taxon>
        <taxon>Pelagomonadales</taxon>
        <taxon>Pelagomonadaceae</taxon>
        <taxon>Pelagomonas</taxon>
    </lineage>
</organism>
<proteinExistence type="predicted"/>
<reference evidence="2" key="1">
    <citation type="submission" date="2021-11" db="EMBL/GenBank/DDBJ databases">
        <authorList>
            <consortium name="Genoscope - CEA"/>
            <person name="William W."/>
        </authorList>
    </citation>
    <scope>NUCLEOTIDE SEQUENCE</scope>
</reference>
<protein>
    <submittedName>
        <fullName evidence="2">Uncharacterized protein</fullName>
    </submittedName>
</protein>
<accession>A0A8J2T1V2</accession>
<dbReference type="EMBL" id="CAKKNE010000006">
    <property type="protein sequence ID" value="CAH0378817.1"/>
    <property type="molecule type" value="Genomic_DNA"/>
</dbReference>
<dbReference type="Proteomes" id="UP000789595">
    <property type="component" value="Unassembled WGS sequence"/>
</dbReference>
<comment type="caution">
    <text evidence="2">The sequence shown here is derived from an EMBL/GenBank/DDBJ whole genome shotgun (WGS) entry which is preliminary data.</text>
</comment>